<evidence type="ECO:0000313" key="5">
    <source>
        <dbReference type="Proteomes" id="UP001497512"/>
    </source>
</evidence>
<dbReference type="PANTHER" id="PTHR12436:SF3">
    <property type="entry name" value="GERMINAL-CENTER ASSOCIATED NUCLEAR PROTEIN"/>
    <property type="match status" value="1"/>
</dbReference>
<organism evidence="4 5">
    <name type="scientific">Sphagnum troendelagicum</name>
    <dbReference type="NCBI Taxonomy" id="128251"/>
    <lineage>
        <taxon>Eukaryota</taxon>
        <taxon>Viridiplantae</taxon>
        <taxon>Streptophyta</taxon>
        <taxon>Embryophyta</taxon>
        <taxon>Bryophyta</taxon>
        <taxon>Sphagnophytina</taxon>
        <taxon>Sphagnopsida</taxon>
        <taxon>Sphagnales</taxon>
        <taxon>Sphagnaceae</taxon>
        <taxon>Sphagnum</taxon>
    </lineage>
</organism>
<feature type="region of interest" description="Disordered" evidence="2">
    <location>
        <begin position="210"/>
        <end position="405"/>
    </location>
</feature>
<proteinExistence type="inferred from homology"/>
<evidence type="ECO:0000256" key="1">
    <source>
        <dbReference type="ARBA" id="ARBA00038443"/>
    </source>
</evidence>
<dbReference type="Pfam" id="PF03399">
    <property type="entry name" value="SAC3_GANP"/>
    <property type="match status" value="1"/>
</dbReference>
<feature type="compositionally biased region" description="Basic and acidic residues" evidence="2">
    <location>
        <begin position="84"/>
        <end position="94"/>
    </location>
</feature>
<dbReference type="EMBL" id="OZ019900">
    <property type="protein sequence ID" value="CAK9235020.1"/>
    <property type="molecule type" value="Genomic_DNA"/>
</dbReference>
<feature type="compositionally biased region" description="Gly residues" evidence="2">
    <location>
        <begin position="106"/>
        <end position="115"/>
    </location>
</feature>
<name>A0ABP0V119_9BRYO</name>
<feature type="domain" description="PCI" evidence="3">
    <location>
        <begin position="643"/>
        <end position="822"/>
    </location>
</feature>
<feature type="non-terminal residue" evidence="4">
    <location>
        <position position="1"/>
    </location>
</feature>
<keyword evidence="5" id="KW-1185">Reference proteome</keyword>
<feature type="compositionally biased region" description="Gly residues" evidence="2">
    <location>
        <begin position="306"/>
        <end position="322"/>
    </location>
</feature>
<dbReference type="PANTHER" id="PTHR12436">
    <property type="entry name" value="80 KDA MCM3-ASSOCIATED PROTEIN"/>
    <property type="match status" value="1"/>
</dbReference>
<dbReference type="Proteomes" id="UP001497512">
    <property type="component" value="Chromosome 8"/>
</dbReference>
<accession>A0ABP0V119</accession>
<protein>
    <recommendedName>
        <fullName evidence="3">PCI domain-containing protein</fullName>
    </recommendedName>
</protein>
<feature type="compositionally biased region" description="Basic and acidic residues" evidence="2">
    <location>
        <begin position="60"/>
        <end position="74"/>
    </location>
</feature>
<reference evidence="4" key="1">
    <citation type="submission" date="2024-02" db="EMBL/GenBank/DDBJ databases">
        <authorList>
            <consortium name="ELIXIR-Norway"/>
            <consortium name="Elixir Norway"/>
        </authorList>
    </citation>
    <scope>NUCLEOTIDE SEQUENCE</scope>
</reference>
<feature type="region of interest" description="Disordered" evidence="2">
    <location>
        <begin position="60"/>
        <end position="172"/>
    </location>
</feature>
<gene>
    <name evidence="4" type="ORF">CSSPTR1EN2_LOCUS22508</name>
</gene>
<dbReference type="InterPro" id="IPR000717">
    <property type="entry name" value="PCI_dom"/>
</dbReference>
<dbReference type="Gene3D" id="1.25.40.990">
    <property type="match status" value="1"/>
</dbReference>
<feature type="compositionally biased region" description="Basic and acidic residues" evidence="2">
    <location>
        <begin position="154"/>
        <end position="163"/>
    </location>
</feature>
<evidence type="ECO:0000256" key="2">
    <source>
        <dbReference type="SAM" id="MobiDB-lite"/>
    </source>
</evidence>
<dbReference type="PROSITE" id="PS50250">
    <property type="entry name" value="PCI"/>
    <property type="match status" value="1"/>
</dbReference>
<dbReference type="InterPro" id="IPR045107">
    <property type="entry name" value="SAC3/GANP/THP3"/>
</dbReference>
<evidence type="ECO:0000313" key="4">
    <source>
        <dbReference type="EMBL" id="CAK9235020.1"/>
    </source>
</evidence>
<evidence type="ECO:0000259" key="3">
    <source>
        <dbReference type="PROSITE" id="PS50250"/>
    </source>
</evidence>
<sequence length="834" mass="92865">MICIQVDDNSVRIRYLGDCERDECRMNEWLVFLDENDELGAARKKTSGVAVTIVAMAERARDPSYHSRADRGAQQRDPLAWGEARQDMGSREWSDSWSRGRRNWSGDGGRSGRGGRNSQTRPGDGSFGSARGRGYGRGGYEQETNVWSSNSSAWHEERTHGFKGETQNATSAHARVLQGGNREWGFLGEASYARMDGVTASGRQGVLREGLGGGGIQVTVSRGGGREVTLKGGGDGGSNCGSQSGTPRGRKENRGDQESLNWRGTSKSSSRRGRSNSKDRDDVSSLASNEDRPSFAAEMRREASGSSGGSRDGRSRGIGYGQRGNEKQFPGRAGEERGVGYGRGNWEGRWSDWSPRGSSYGSPRTPEVFKDQGRDGTIGRGERDFGDRRWRRGGMHNAYQGVGRQSDAYQNAGKYSVRSASEAATPSGSWKEDGRLATTNKLTEVLVHGLKDSGTVINDARDTQSDQKGHVQATGFVPVGDSDEVALQTAVDEDVSLAIIGTCTDMCPAREREQRERLRDLAVFERVNGNTSKTSAELAVKKFCRTFSSTSLHPSDVRPLPVLWRTQHYLLCMLDRRDYSFETVHAFLFDRTRAIRQELGMQSILNSQAICMLEEIVRFHIMSERELRERTAGAGREVDLHLNLQQLSKALLTLLTMYSTEYSINGRRCPTEAEFHCYYVLLNLGDHDHFKAEPLSLWFRGVHQSVLKSSVMHFARTVLRCYRNENYIGFFESVRKATYLQACLMELFFSQMRGIALKLLNQGGYKLHPYPMADIAKMLLMKETDADELCKSYGLETGIDKSTKALSLLAKQAQFTPPEKDVFRHQCSLINSKR</sequence>
<feature type="compositionally biased region" description="Polar residues" evidence="2">
    <location>
        <begin position="142"/>
        <end position="153"/>
    </location>
</feature>
<dbReference type="InterPro" id="IPR005062">
    <property type="entry name" value="SAC3/GANP/THP3_conserved"/>
</dbReference>
<feature type="compositionally biased region" description="Basic and acidic residues" evidence="2">
    <location>
        <begin position="276"/>
        <end position="303"/>
    </location>
</feature>
<comment type="similarity">
    <text evidence="1">Belongs to the SAC3 family.</text>
</comment>